<feature type="non-terminal residue" evidence="1">
    <location>
        <position position="147"/>
    </location>
</feature>
<gene>
    <name evidence="1" type="ORF">PMAYCL1PPCAC_27449</name>
</gene>
<name>A0AAN5IA85_9BILA</name>
<reference evidence="2" key="1">
    <citation type="submission" date="2022-10" db="EMBL/GenBank/DDBJ databases">
        <title>Genome assembly of Pristionchus species.</title>
        <authorList>
            <person name="Yoshida K."/>
            <person name="Sommer R.J."/>
        </authorList>
    </citation>
    <scope>NUCLEOTIDE SEQUENCE [LARGE SCALE GENOMIC DNA]</scope>
    <source>
        <strain evidence="2">RS5460</strain>
    </source>
</reference>
<keyword evidence="2" id="KW-1185">Reference proteome</keyword>
<dbReference type="AlphaFoldDB" id="A0AAN5IA85"/>
<dbReference type="EMBL" id="BTRK01000006">
    <property type="protein sequence ID" value="GMR57254.1"/>
    <property type="molecule type" value="Genomic_DNA"/>
</dbReference>
<accession>A0AAN5IA85</accession>
<proteinExistence type="predicted"/>
<evidence type="ECO:0000313" key="1">
    <source>
        <dbReference type="EMBL" id="GMR57254.1"/>
    </source>
</evidence>
<organism evidence="1 2">
    <name type="scientific">Pristionchus mayeri</name>
    <dbReference type="NCBI Taxonomy" id="1317129"/>
    <lineage>
        <taxon>Eukaryota</taxon>
        <taxon>Metazoa</taxon>
        <taxon>Ecdysozoa</taxon>
        <taxon>Nematoda</taxon>
        <taxon>Chromadorea</taxon>
        <taxon>Rhabditida</taxon>
        <taxon>Rhabditina</taxon>
        <taxon>Diplogasteromorpha</taxon>
        <taxon>Diplogasteroidea</taxon>
        <taxon>Neodiplogasteridae</taxon>
        <taxon>Pristionchus</taxon>
    </lineage>
</organism>
<protein>
    <submittedName>
        <fullName evidence="1">Uncharacterized protein</fullName>
    </submittedName>
</protein>
<evidence type="ECO:0000313" key="2">
    <source>
        <dbReference type="Proteomes" id="UP001328107"/>
    </source>
</evidence>
<sequence length="147" mass="16811">RLNVVDTQEVKRHTDLPASPSLESLPWPPLTRILSSLYTDGECFDLANLSMVSTHFRVRVYEFMKRANNRPGIDRVDLFNSIDGGIRVRIVLFPSNLHFYDISGLDWSRFERRGSSFEPKLGVTLNGPEDPIFEQISKLLSVPIKHV</sequence>
<feature type="non-terminal residue" evidence="1">
    <location>
        <position position="1"/>
    </location>
</feature>
<comment type="caution">
    <text evidence="1">The sequence shown here is derived from an EMBL/GenBank/DDBJ whole genome shotgun (WGS) entry which is preliminary data.</text>
</comment>
<dbReference type="Proteomes" id="UP001328107">
    <property type="component" value="Unassembled WGS sequence"/>
</dbReference>